<feature type="domain" description="Myb-like" evidence="2">
    <location>
        <begin position="90"/>
        <end position="158"/>
    </location>
</feature>
<feature type="region of interest" description="Disordered" evidence="1">
    <location>
        <begin position="27"/>
        <end position="73"/>
    </location>
</feature>
<dbReference type="PROSITE" id="PS50090">
    <property type="entry name" value="MYB_LIKE"/>
    <property type="match status" value="1"/>
</dbReference>
<feature type="region of interest" description="Disordered" evidence="1">
    <location>
        <begin position="283"/>
        <end position="309"/>
    </location>
</feature>
<gene>
    <name evidence="3" type="primary">TDEL0C04610</name>
    <name evidence="3" type="ORF">TDEL_0C04610</name>
</gene>
<dbReference type="InterPro" id="IPR001005">
    <property type="entry name" value="SANT/Myb"/>
</dbReference>
<dbReference type="EMBL" id="HE616744">
    <property type="protein sequence ID" value="CCE91350.1"/>
    <property type="molecule type" value="Genomic_DNA"/>
</dbReference>
<evidence type="ECO:0000313" key="3">
    <source>
        <dbReference type="EMBL" id="CCE91350.1"/>
    </source>
</evidence>
<sequence length="309" mass="34989">MSAEPQADEQDRNERMQKYIDGIIAVTSLDGGGGVGGDGKGVGGDEEDILMMKKKKKKEDPSTDESDSDDSSTYSIEIKRASPLISFASNGKKTRNKWKASEDFALLRVLLDHAHLLTFVEYFKPMKKFWIKISQALNELHAGERNARQCHDRFKVLYAKALRIQDDLDEDDTYSGTLNSEAEQLLLHVRNTFTFSSGNITLKTQPAVASALPDETAQATKLRQDQDQTTETQRKETETMQSYIFHVLSNLQEQIDLLRNHLRATDRKTQELSDTLQDLIQAFHFPPPPSQHENQDEKRSSGDDARTKK</sequence>
<feature type="compositionally biased region" description="Basic and acidic residues" evidence="1">
    <location>
        <begin position="293"/>
        <end position="309"/>
    </location>
</feature>
<reference evidence="3 4" key="1">
    <citation type="journal article" date="2011" name="Proc. Natl. Acad. Sci. U.S.A.">
        <title>Evolutionary erosion of yeast sex chromosomes by mating-type switching accidents.</title>
        <authorList>
            <person name="Gordon J.L."/>
            <person name="Armisen D."/>
            <person name="Proux-Wera E."/>
            <person name="Oheigeartaigh S.S."/>
            <person name="Byrne K.P."/>
            <person name="Wolfe K.H."/>
        </authorList>
    </citation>
    <scope>NUCLEOTIDE SEQUENCE [LARGE SCALE GENOMIC DNA]</scope>
    <source>
        <strain evidence="4">ATCC 10662 / CBS 1146 / NBRC 0425 / NCYC 2629 / NRRL Y-866</strain>
    </source>
</reference>
<proteinExistence type="predicted"/>
<accession>G8ZS58</accession>
<dbReference type="AlphaFoldDB" id="G8ZS58"/>
<dbReference type="OrthoDB" id="4036644at2759"/>
<keyword evidence="4" id="KW-1185">Reference proteome</keyword>
<evidence type="ECO:0000259" key="2">
    <source>
        <dbReference type="PROSITE" id="PS50090"/>
    </source>
</evidence>
<organism evidence="3 4">
    <name type="scientific">Torulaspora delbrueckii</name>
    <name type="common">Yeast</name>
    <name type="synonym">Candida colliculosa</name>
    <dbReference type="NCBI Taxonomy" id="4950"/>
    <lineage>
        <taxon>Eukaryota</taxon>
        <taxon>Fungi</taxon>
        <taxon>Dikarya</taxon>
        <taxon>Ascomycota</taxon>
        <taxon>Saccharomycotina</taxon>
        <taxon>Saccharomycetes</taxon>
        <taxon>Saccharomycetales</taxon>
        <taxon>Saccharomycetaceae</taxon>
        <taxon>Torulaspora</taxon>
    </lineage>
</organism>
<dbReference type="InParanoid" id="G8ZS58"/>
<dbReference type="eggNOG" id="ENOG502S5B4">
    <property type="taxonomic scope" value="Eukaryota"/>
</dbReference>
<name>G8ZS58_TORDE</name>
<feature type="compositionally biased region" description="Gly residues" evidence="1">
    <location>
        <begin position="30"/>
        <end position="42"/>
    </location>
</feature>
<dbReference type="RefSeq" id="XP_003680561.1">
    <property type="nucleotide sequence ID" value="XM_003680513.1"/>
</dbReference>
<protein>
    <recommendedName>
        <fullName evidence="2">Myb-like domain-containing protein</fullName>
    </recommendedName>
</protein>
<evidence type="ECO:0000313" key="4">
    <source>
        <dbReference type="Proteomes" id="UP000005627"/>
    </source>
</evidence>
<evidence type="ECO:0000256" key="1">
    <source>
        <dbReference type="SAM" id="MobiDB-lite"/>
    </source>
</evidence>
<dbReference type="KEGG" id="tdl:TDEL_0C04610"/>
<dbReference type="GeneID" id="11500685"/>
<dbReference type="Proteomes" id="UP000005627">
    <property type="component" value="Chromosome 3"/>
</dbReference>
<dbReference type="HOGENOM" id="CLU_900754_0_0_1"/>